<keyword evidence="2" id="KW-0808">Transferase</keyword>
<dbReference type="CDD" id="cd03784">
    <property type="entry name" value="GT1_Gtf-like"/>
    <property type="match status" value="2"/>
</dbReference>
<reference evidence="4" key="2">
    <citation type="submission" date="2013-12" db="EMBL/GenBank/DDBJ databases">
        <authorList>
            <person name="Yu Y."/>
            <person name="Lee S."/>
            <person name="de Baynast K."/>
            <person name="Wissotski M."/>
            <person name="Liu L."/>
            <person name="Talag J."/>
            <person name="Goicoechea J."/>
            <person name="Angelova A."/>
            <person name="Jetty R."/>
            <person name="Kudrna D."/>
            <person name="Golser W."/>
            <person name="Rivera L."/>
            <person name="Zhang J."/>
            <person name="Wing R."/>
        </authorList>
    </citation>
    <scope>NUCLEOTIDE SEQUENCE</scope>
</reference>
<keyword evidence="4" id="KW-1185">Reference proteome</keyword>
<evidence type="ECO:0000313" key="4">
    <source>
        <dbReference type="Proteomes" id="UP000032180"/>
    </source>
</evidence>
<dbReference type="PANTHER" id="PTHR48049:SF141">
    <property type="entry name" value="OS07G0201500 PROTEIN"/>
    <property type="match status" value="1"/>
</dbReference>
<dbReference type="GO" id="GO:0035251">
    <property type="term" value="F:UDP-glucosyltransferase activity"/>
    <property type="evidence" value="ECO:0007669"/>
    <property type="project" value="InterPro"/>
</dbReference>
<dbReference type="FunFam" id="3.40.50.2000:FF:000800">
    <property type="entry name" value="Glycosyltransferase"/>
    <property type="match status" value="1"/>
</dbReference>
<dbReference type="InterPro" id="IPR035595">
    <property type="entry name" value="UDP_glycos_trans_CS"/>
</dbReference>
<organism evidence="3 4">
    <name type="scientific">Leersia perrieri</name>
    <dbReference type="NCBI Taxonomy" id="77586"/>
    <lineage>
        <taxon>Eukaryota</taxon>
        <taxon>Viridiplantae</taxon>
        <taxon>Streptophyta</taxon>
        <taxon>Embryophyta</taxon>
        <taxon>Tracheophyta</taxon>
        <taxon>Spermatophyta</taxon>
        <taxon>Magnoliopsida</taxon>
        <taxon>Liliopsida</taxon>
        <taxon>Poales</taxon>
        <taxon>Poaceae</taxon>
        <taxon>BOP clade</taxon>
        <taxon>Oryzoideae</taxon>
        <taxon>Oryzeae</taxon>
        <taxon>Oryzinae</taxon>
        <taxon>Leersia</taxon>
    </lineage>
</organism>
<protein>
    <recommendedName>
        <fullName evidence="5">UDP-glycosyltransferases domain-containing protein</fullName>
    </recommendedName>
</protein>
<dbReference type="AlphaFoldDB" id="A0A0D9WWL2"/>
<dbReference type="Proteomes" id="UP000032180">
    <property type="component" value="Chromosome 7"/>
</dbReference>
<reference evidence="3 4" key="1">
    <citation type="submission" date="2012-08" db="EMBL/GenBank/DDBJ databases">
        <title>Oryza genome evolution.</title>
        <authorList>
            <person name="Wing R.A."/>
        </authorList>
    </citation>
    <scope>NUCLEOTIDE SEQUENCE</scope>
</reference>
<reference evidence="3" key="3">
    <citation type="submission" date="2015-04" db="UniProtKB">
        <authorList>
            <consortium name="EnsemblPlants"/>
        </authorList>
    </citation>
    <scope>IDENTIFICATION</scope>
</reference>
<comment type="similarity">
    <text evidence="1">Belongs to the UDP-glycosyltransferase family.</text>
</comment>
<dbReference type="PANTHER" id="PTHR48049">
    <property type="entry name" value="GLYCOSYLTRANSFERASE"/>
    <property type="match status" value="1"/>
</dbReference>
<dbReference type="Gene3D" id="3.40.50.2000">
    <property type="entry name" value="Glycogen Phosphorylase B"/>
    <property type="match status" value="4"/>
</dbReference>
<name>A0A0D9WWL2_9ORYZ</name>
<evidence type="ECO:0000256" key="1">
    <source>
        <dbReference type="ARBA" id="ARBA00009995"/>
    </source>
</evidence>
<sequence>MAARGIGAEVARNYDDGSFHRGDVATAVRRVMVETDGKTFAHKAKELKQLELRTRFGRILSKKSTMEATRLLARAASSPPQLHVVVFPWLAFGHMIPFLNLSKQLANRGHAVTFISTPRNAARLGAILPELLAHLRVVSLDLPAIDGLPEGAESTADVPPEKVELLKKKFDGLAAPFASFISEVCTATGRIGSYMTAELDVADRRGAQASVWAFLGPKKENLAYPRTTTKDYMVKPPWIPFPSNIAYRRLHEAEWIATAFKVNATGVSSMDRYWDSERPCRLMICRSCPEVEPCLFPLLTKLFAKPVVPAGLLMSPDAIKDDVVAYTRSDPSFTLAMEWLDKQLEKSVIYVALGSEAPLTTKNVCELALGLEISGVHFLWVLRAPSYDGVRHRIGTLLPDGYEPRIIDRGRVCTGWVPQLHLLGHHAIGGFLTHCGWGSTIESFQFGHPLVMLPLILDQGLIAQAMAARGICVEVARNYSDGSFHRDDIAAAVRRVMVEEEGKTLAHNAKELRDILADNKRQERPKTELAATAAASSSSPLHIVVFPWLAFGHMIPFLELSKQLAKRGHFITFISTPRNIFRLDAIPPELSVNLRFVSLDLPAVDGLPEDAESTADIPPDKHGHLKKAFDGLAVSFAGIIADACANAENREAFINTVGFLRKPDWIIPCAVFFIIPAAIVTFVGPKQANLAHPRTTTEDFMVAPPWIPFPSTLAFRRHEAEWIAAAFRPNESGMSDADRLQEMERPCCRLIVYRSCPEAEPHLFPLLTKLFSKPAVPAGLLLPTDHIVNDDKDQSFASAMKWLDEQPKKSVIYVALGSEAPIAADNVRELALGLELADVRFIWALRPPISGSQNSITILPNGFMSRTGKRGLVCTGWVPQVRVLAHVAVGGFLTHCGWGSTVESFGFGHPLVMLPFVVDQGLIAQAMAARGIGVEVARNYDDGSFRRDDVAAAVRRVMVDDEGKVMARKAKELHGVLGDMARQERYLDEFVAYLQCYK</sequence>
<dbReference type="Gramene" id="LPERR07G05650.1">
    <property type="protein sequence ID" value="LPERR07G05650.1"/>
    <property type="gene ID" value="LPERR07G05650"/>
</dbReference>
<proteinExistence type="inferred from homology"/>
<dbReference type="Pfam" id="PF00201">
    <property type="entry name" value="UDPGT"/>
    <property type="match status" value="2"/>
</dbReference>
<dbReference type="FunFam" id="3.40.50.2000:FF:000037">
    <property type="entry name" value="Glycosyltransferase"/>
    <property type="match status" value="2"/>
</dbReference>
<dbReference type="eggNOG" id="KOG1192">
    <property type="taxonomic scope" value="Eukaryota"/>
</dbReference>
<evidence type="ECO:0000256" key="2">
    <source>
        <dbReference type="ARBA" id="ARBA00022679"/>
    </source>
</evidence>
<evidence type="ECO:0000313" key="3">
    <source>
        <dbReference type="EnsemblPlants" id="LPERR07G05650.1"/>
    </source>
</evidence>
<dbReference type="PROSITE" id="PS00375">
    <property type="entry name" value="UDPGT"/>
    <property type="match status" value="2"/>
</dbReference>
<dbReference type="EnsemblPlants" id="LPERR07G05650.1">
    <property type="protein sequence ID" value="LPERR07G05650.1"/>
    <property type="gene ID" value="LPERR07G05650"/>
</dbReference>
<dbReference type="InterPro" id="IPR002213">
    <property type="entry name" value="UDP_glucos_trans"/>
</dbReference>
<dbReference type="InterPro" id="IPR050481">
    <property type="entry name" value="UDP-glycosyltransf_plant"/>
</dbReference>
<dbReference type="SUPFAM" id="SSF53756">
    <property type="entry name" value="UDP-Glycosyltransferase/glycogen phosphorylase"/>
    <property type="match status" value="2"/>
</dbReference>
<evidence type="ECO:0008006" key="5">
    <source>
        <dbReference type="Google" id="ProtNLM"/>
    </source>
</evidence>
<accession>A0A0D9WWL2</accession>